<dbReference type="EMBL" id="WWCM01000016">
    <property type="protein sequence ID" value="MYM41433.1"/>
    <property type="molecule type" value="Genomic_DNA"/>
</dbReference>
<organism evidence="3 4">
    <name type="scientific">Duganella qianjiadongensis</name>
    <dbReference type="NCBI Taxonomy" id="2692176"/>
    <lineage>
        <taxon>Bacteria</taxon>
        <taxon>Pseudomonadati</taxon>
        <taxon>Pseudomonadota</taxon>
        <taxon>Betaproteobacteria</taxon>
        <taxon>Burkholderiales</taxon>
        <taxon>Oxalobacteraceae</taxon>
        <taxon>Telluria group</taxon>
        <taxon>Duganella</taxon>
    </lineage>
</organism>
<evidence type="ECO:0000313" key="4">
    <source>
        <dbReference type="Proteomes" id="UP000478090"/>
    </source>
</evidence>
<keyword evidence="2" id="KW-0732">Signal</keyword>
<protein>
    <submittedName>
        <fullName evidence="3">Uncharacterized protein</fullName>
    </submittedName>
</protein>
<feature type="signal peptide" evidence="2">
    <location>
        <begin position="1"/>
        <end position="21"/>
    </location>
</feature>
<feature type="transmembrane region" description="Helical" evidence="1">
    <location>
        <begin position="28"/>
        <end position="46"/>
    </location>
</feature>
<comment type="caution">
    <text evidence="3">The sequence shown here is derived from an EMBL/GenBank/DDBJ whole genome shotgun (WGS) entry which is preliminary data.</text>
</comment>
<keyword evidence="1" id="KW-0812">Transmembrane</keyword>
<feature type="transmembrane region" description="Helical" evidence="1">
    <location>
        <begin position="84"/>
        <end position="107"/>
    </location>
</feature>
<keyword evidence="4" id="KW-1185">Reference proteome</keyword>
<feature type="chain" id="PRO_5046560559" evidence="2">
    <location>
        <begin position="22"/>
        <end position="111"/>
    </location>
</feature>
<gene>
    <name evidence="3" type="ORF">GTP27_19190</name>
</gene>
<keyword evidence="1" id="KW-1133">Transmembrane helix</keyword>
<evidence type="ECO:0000256" key="1">
    <source>
        <dbReference type="SAM" id="Phobius"/>
    </source>
</evidence>
<name>A0ABW9VPS9_9BURK</name>
<dbReference type="RefSeq" id="WP_161040741.1">
    <property type="nucleotide sequence ID" value="NZ_WWCM01000016.1"/>
</dbReference>
<accession>A0ABW9VPS9</accession>
<keyword evidence="1" id="KW-0472">Membrane</keyword>
<dbReference type="Proteomes" id="UP000478090">
    <property type="component" value="Unassembled WGS sequence"/>
</dbReference>
<proteinExistence type="predicted"/>
<sequence>MRQSRWIYLVVLSLVSRAAHAHGEDVLTSIYAEIISIAICIAFLFLRKEAKPFRAIGLSACIAGVIAVNWAFADVPYLKNQSMITVVEFIVPLMATFSVIQISKIIVNHKK</sequence>
<evidence type="ECO:0000313" key="3">
    <source>
        <dbReference type="EMBL" id="MYM41433.1"/>
    </source>
</evidence>
<evidence type="ECO:0000256" key="2">
    <source>
        <dbReference type="SAM" id="SignalP"/>
    </source>
</evidence>
<feature type="transmembrane region" description="Helical" evidence="1">
    <location>
        <begin position="53"/>
        <end position="72"/>
    </location>
</feature>
<reference evidence="3 4" key="1">
    <citation type="submission" date="2019-12" db="EMBL/GenBank/DDBJ databases">
        <title>Novel species isolated from a subtropical stream in China.</title>
        <authorList>
            <person name="Lu H."/>
        </authorList>
    </citation>
    <scope>NUCLEOTIDE SEQUENCE [LARGE SCALE GENOMIC DNA]</scope>
    <source>
        <strain evidence="3 4">CY13W</strain>
    </source>
</reference>